<dbReference type="EMBL" id="CP010777">
    <property type="protein sequence ID" value="AKQ46164.1"/>
    <property type="molecule type" value="Genomic_DNA"/>
</dbReference>
<gene>
    <name evidence="1" type="ORF">TH63_11815</name>
</gene>
<sequence>MLPLAGYLNSCQSAAPAGAASSAVVTTKGKSLGEIALEESKVPVRPGVPGKVPFWNEEAKLFIYAPAFDYKVLQGAVKYLYTVVSVRDQKKFSFEAKVPYEALSPIWAQVPVGTFSVQVVGLNAAGDSLGLAGKGSFYRASPFNGPYHEPTALAYDQSALVALEKLMAEKYVQYWFTYKKPDPKYLNYRYPAKIHSALVIGAITYARLKPNTPEAQKATELARIVADFMLDLRYKPGTAWEYFVPTYYGVKLDGKKAHMNDVNNFTMMGVDAGYAFLDLYDHTKDVRYLEAAQRISQTYLKNQMPNGSWYQFVHHATNKPVADNIAIPTAVTNYFDRLRTDYGVKGLETPTKKALQYILDNPVKTFDWQGQFEDVYARPPYKNLSREQACDLAIYLFNNSKNNPGHVALAEELVRFSEDQFVIWEQPRPYATDNKTPGRNSKDWITPSVQEQYVFWYPVGRSAGIMVETFWHAYEVTKKPLYLAKAKSLANSFTVVQQAHEGEFPTFFTKYNLPLWLNSAVYPAKVLMDLNQNLNKLPKGLL</sequence>
<evidence type="ECO:0000313" key="2">
    <source>
        <dbReference type="Proteomes" id="UP000036458"/>
    </source>
</evidence>
<dbReference type="AlphaFoldDB" id="A0A0H4VR03"/>
<dbReference type="PATRIC" id="fig|1379910.4.peg.2560"/>
<protein>
    <submittedName>
        <fullName evidence="1">Uncharacterized protein</fullName>
    </submittedName>
</protein>
<evidence type="ECO:0000313" key="1">
    <source>
        <dbReference type="EMBL" id="AKQ46164.1"/>
    </source>
</evidence>
<dbReference type="KEGG" id="ruf:TH63_11815"/>
<reference evidence="1 2" key="1">
    <citation type="submission" date="2015-01" db="EMBL/GenBank/DDBJ databases">
        <title>Rufibacter sp./DG31D/ whole genome sequencing.</title>
        <authorList>
            <person name="Kim M.K."/>
            <person name="Srinivasan S."/>
            <person name="Lee J.-J."/>
        </authorList>
    </citation>
    <scope>NUCLEOTIDE SEQUENCE [LARGE SCALE GENOMIC DNA]</scope>
    <source>
        <strain evidence="1 2">DG31D</strain>
    </source>
</reference>
<name>A0A0H4VR03_9BACT</name>
<dbReference type="SUPFAM" id="SSF81853">
    <property type="entry name" value="Family 10 polysaccharide lyase"/>
    <property type="match status" value="1"/>
</dbReference>
<proteinExistence type="predicted"/>
<keyword evidence="2" id="KW-1185">Reference proteome</keyword>
<accession>A0A0H4VR03</accession>
<dbReference type="Gene3D" id="1.50.10.20">
    <property type="match status" value="1"/>
</dbReference>
<dbReference type="Proteomes" id="UP000036458">
    <property type="component" value="Chromosome"/>
</dbReference>
<organism evidence="1 2">
    <name type="scientific">Rufibacter radiotolerans</name>
    <dbReference type="NCBI Taxonomy" id="1379910"/>
    <lineage>
        <taxon>Bacteria</taxon>
        <taxon>Pseudomonadati</taxon>
        <taxon>Bacteroidota</taxon>
        <taxon>Cytophagia</taxon>
        <taxon>Cytophagales</taxon>
        <taxon>Hymenobacteraceae</taxon>
        <taxon>Rufibacter</taxon>
    </lineage>
</organism>